<reference evidence="2" key="1">
    <citation type="submission" date="2010-02" db="EMBL/GenBank/DDBJ databases">
        <title>Complete sequence of Ferroglobus placidus DSM 10642.</title>
        <authorList>
            <consortium name="US DOE Joint Genome Institute"/>
            <person name="Lucas S."/>
            <person name="Copeland A."/>
            <person name="Lapidus A."/>
            <person name="Cheng J.-F."/>
            <person name="Bruce D."/>
            <person name="Goodwin L."/>
            <person name="Pitluck S."/>
            <person name="Saunders E."/>
            <person name="Brettin T."/>
            <person name="Detter J.C."/>
            <person name="Han C."/>
            <person name="Tapia R."/>
            <person name="Larimer F."/>
            <person name="Land M."/>
            <person name="Hauser L."/>
            <person name="Kyrpides N."/>
            <person name="Ivanova N."/>
            <person name="Holmes D."/>
            <person name="Lovley D."/>
            <person name="Kyrpides N."/>
            <person name="Anderson I.J."/>
            <person name="Woyke T."/>
        </authorList>
    </citation>
    <scope>NUCLEOTIDE SEQUENCE [LARGE SCALE GENOMIC DNA]</scope>
    <source>
        <strain evidence="2">DSM 10642 / AEDII12DO</strain>
    </source>
</reference>
<organism evidence="1 2">
    <name type="scientific">Ferroglobus placidus (strain DSM 10642 / AEDII12DO)</name>
    <dbReference type="NCBI Taxonomy" id="589924"/>
    <lineage>
        <taxon>Archaea</taxon>
        <taxon>Methanobacteriati</taxon>
        <taxon>Methanobacteriota</taxon>
        <taxon>Archaeoglobi</taxon>
        <taxon>Archaeoglobales</taxon>
        <taxon>Archaeoglobaceae</taxon>
        <taxon>Ferroglobus</taxon>
    </lineage>
</organism>
<evidence type="ECO:0000313" key="2">
    <source>
        <dbReference type="Proteomes" id="UP000002613"/>
    </source>
</evidence>
<name>D3RZ47_FERPA</name>
<dbReference type="Proteomes" id="UP000002613">
    <property type="component" value="Chromosome"/>
</dbReference>
<dbReference type="EMBL" id="CP001899">
    <property type="protein sequence ID" value="ADC65760.1"/>
    <property type="molecule type" value="Genomic_DNA"/>
</dbReference>
<dbReference type="KEGG" id="fpl:Ferp_1611"/>
<evidence type="ECO:0000313" key="1">
    <source>
        <dbReference type="EMBL" id="ADC65760.1"/>
    </source>
</evidence>
<keyword evidence="2" id="KW-1185">Reference proteome</keyword>
<dbReference type="eggNOG" id="arCOG13407">
    <property type="taxonomic scope" value="Archaea"/>
</dbReference>
<accession>D3RZ47</accession>
<dbReference type="AlphaFoldDB" id="D3RZ47"/>
<dbReference type="PaxDb" id="589924-Ferp_1611"/>
<proteinExistence type="predicted"/>
<gene>
    <name evidence="1" type="ordered locus">Ferp_1611</name>
</gene>
<reference evidence="1 2" key="2">
    <citation type="journal article" date="2011" name="Stand. Genomic Sci.">
        <title>Complete genome sequence of Ferroglobus placidus AEDII12DO.</title>
        <authorList>
            <person name="Anderson I."/>
            <person name="Risso C."/>
            <person name="Holmes D."/>
            <person name="Lucas S."/>
            <person name="Copeland A."/>
            <person name="Lapidus A."/>
            <person name="Cheng J.F."/>
            <person name="Bruce D."/>
            <person name="Goodwin L."/>
            <person name="Pitluck S."/>
            <person name="Saunders E."/>
            <person name="Brettin T."/>
            <person name="Detter J.C."/>
            <person name="Han C."/>
            <person name="Tapia R."/>
            <person name="Larimer F."/>
            <person name="Land M."/>
            <person name="Hauser L."/>
            <person name="Woyke T."/>
            <person name="Lovley D."/>
            <person name="Kyrpides N."/>
            <person name="Ivanova N."/>
        </authorList>
    </citation>
    <scope>NUCLEOTIDE SEQUENCE [LARGE SCALE GENOMIC DNA]</scope>
    <source>
        <strain evidence="2">DSM 10642 / AEDII12DO</strain>
    </source>
</reference>
<protein>
    <submittedName>
        <fullName evidence="1">Uncharacterized protein</fullName>
    </submittedName>
</protein>
<dbReference type="HOGENOM" id="CLU_3038896_0_0_2"/>
<dbReference type="STRING" id="589924.Ferp_1611"/>
<sequence length="54" mass="6056">MYILCRVCGNDTFRITVELVAECTSCGAKFSLGKPIDKLPKPDDIEPFKFLKGF</sequence>